<feature type="region of interest" description="Disordered" evidence="1">
    <location>
        <begin position="67"/>
        <end position="89"/>
    </location>
</feature>
<sequence>MPDPGADVAQTEPALIHDSAGEFATRHRPGLSAVFAIRPDGYLCLVARDSPTQADLKVALKLTFRWPSGPDPRLRRDPRVGSPGSHTDR</sequence>
<dbReference type="EMBL" id="FLQS01000008">
    <property type="protein sequence ID" value="SBS73285.1"/>
    <property type="molecule type" value="Genomic_DNA"/>
</dbReference>
<reference evidence="2" key="1">
    <citation type="submission" date="2016-03" db="EMBL/GenBank/DDBJ databases">
        <authorList>
            <person name="Ploux O."/>
        </authorList>
    </citation>
    <scope>NUCLEOTIDE SEQUENCE</scope>
    <source>
        <strain evidence="2">UC10</strain>
    </source>
</reference>
<evidence type="ECO:0000256" key="1">
    <source>
        <dbReference type="SAM" id="MobiDB-lite"/>
    </source>
</evidence>
<accession>A0A1Y5P3P1</accession>
<dbReference type="AlphaFoldDB" id="A0A1Y5P3P1"/>
<evidence type="ECO:0000313" key="2">
    <source>
        <dbReference type="EMBL" id="SBS73285.1"/>
    </source>
</evidence>
<organism evidence="2">
    <name type="scientific">uncultured Mycobacterium sp</name>
    <dbReference type="NCBI Taxonomy" id="171292"/>
    <lineage>
        <taxon>Bacteria</taxon>
        <taxon>Bacillati</taxon>
        <taxon>Actinomycetota</taxon>
        <taxon>Actinomycetes</taxon>
        <taxon>Mycobacteriales</taxon>
        <taxon>Mycobacteriaceae</taxon>
        <taxon>Mycobacterium</taxon>
        <taxon>environmental samples</taxon>
    </lineage>
</organism>
<name>A0A1Y5P3P1_9MYCO</name>
<gene>
    <name evidence="2" type="ORF">MHPYR_160089</name>
</gene>
<protein>
    <submittedName>
        <fullName evidence="2">Uncharacterized protein</fullName>
    </submittedName>
</protein>
<proteinExistence type="predicted"/>